<dbReference type="Proteomes" id="UP000053558">
    <property type="component" value="Unassembled WGS sequence"/>
</dbReference>
<dbReference type="PANTHER" id="PTHR43004">
    <property type="entry name" value="TRK SYSTEM POTASSIUM UPTAKE PROTEIN"/>
    <property type="match status" value="1"/>
</dbReference>
<evidence type="ECO:0000313" key="8">
    <source>
        <dbReference type="Proteomes" id="UP000053558"/>
    </source>
</evidence>
<comment type="similarity">
    <text evidence="2">Belongs to the PheA/TfdB FAD monooxygenase family.</text>
</comment>
<evidence type="ECO:0000313" key="7">
    <source>
        <dbReference type="EMBL" id="EIW82592.1"/>
    </source>
</evidence>
<dbReference type="RefSeq" id="XP_007766616.1">
    <property type="nucleotide sequence ID" value="XM_007768426.1"/>
</dbReference>
<dbReference type="AlphaFoldDB" id="A0A5M3MTV9"/>
<dbReference type="Pfam" id="PF01494">
    <property type="entry name" value="FAD_binding_3"/>
    <property type="match status" value="1"/>
</dbReference>
<name>A0A5M3MTV9_CONPW</name>
<dbReference type="PANTHER" id="PTHR43004:SF19">
    <property type="entry name" value="BINDING MONOOXYGENASE, PUTATIVE (JCVI)-RELATED"/>
    <property type="match status" value="1"/>
</dbReference>
<dbReference type="Gene3D" id="3.40.30.120">
    <property type="match status" value="1"/>
</dbReference>
<protein>
    <recommendedName>
        <fullName evidence="6">FAD-binding domain-containing protein</fullName>
    </recommendedName>
</protein>
<gene>
    <name evidence="7" type="ORF">CONPUDRAFT_163721</name>
</gene>
<comment type="caution">
    <text evidence="7">The sequence shown here is derived from an EMBL/GenBank/DDBJ whole genome shotgun (WGS) entry which is preliminary data.</text>
</comment>
<dbReference type="GO" id="GO:0071949">
    <property type="term" value="F:FAD binding"/>
    <property type="evidence" value="ECO:0007669"/>
    <property type="project" value="InterPro"/>
</dbReference>
<organism evidence="7 8">
    <name type="scientific">Coniophora puteana (strain RWD-64-598)</name>
    <name type="common">Brown rot fungus</name>
    <dbReference type="NCBI Taxonomy" id="741705"/>
    <lineage>
        <taxon>Eukaryota</taxon>
        <taxon>Fungi</taxon>
        <taxon>Dikarya</taxon>
        <taxon>Basidiomycota</taxon>
        <taxon>Agaricomycotina</taxon>
        <taxon>Agaricomycetes</taxon>
        <taxon>Agaricomycetidae</taxon>
        <taxon>Boletales</taxon>
        <taxon>Coniophorineae</taxon>
        <taxon>Coniophoraceae</taxon>
        <taxon>Coniophora</taxon>
    </lineage>
</organism>
<keyword evidence="5" id="KW-0560">Oxidoreductase</keyword>
<accession>A0A5M3MTV9</accession>
<dbReference type="SUPFAM" id="SSF51905">
    <property type="entry name" value="FAD/NAD(P)-binding domain"/>
    <property type="match status" value="1"/>
</dbReference>
<evidence type="ECO:0000256" key="2">
    <source>
        <dbReference type="ARBA" id="ARBA00007801"/>
    </source>
</evidence>
<feature type="domain" description="FAD-binding" evidence="6">
    <location>
        <begin position="9"/>
        <end position="358"/>
    </location>
</feature>
<dbReference type="InterPro" id="IPR036249">
    <property type="entry name" value="Thioredoxin-like_sf"/>
</dbReference>
<evidence type="ECO:0000259" key="6">
    <source>
        <dbReference type="Pfam" id="PF01494"/>
    </source>
</evidence>
<proteinExistence type="inferred from homology"/>
<dbReference type="GeneID" id="19204972"/>
<sequence length="545" mass="59562">MTTQFNKPPVLISGAGPAGLIAALVLLRNGVPVRLIEKNDFLHPGSRGSGIQPRTMELLHQLGATDLVDALYPLAGNRSYQFGSLEVVRDEPFVEIKANTVHYPYPNPLMIGQCGFEGYIRGHLAKYECEPELGTELTTFEQDENGVTAHLMKKDGQEETVHVQYLIGADGARGATRKGLGLPFIGNTPDVFRALVGDVRFTCDKLDYVHWHRFGHVKTKLVMIRPMREVGVNNDGWQIMISGPEIDLDKLLEGTKEDIFSIIHEAVPAKIEFKDLIWKGQWKPNMRMVDNFGVGRVFVAGDAAHVHSPTGGQGLNSSVQDAINLSWKLALVLKNLSPPSILDSYTAERLPVIAEMLNLTTELFNRAAEGTGNAWQREDRLRMLGVNYRQSPIVLEERSTGLEPVAAYGDAVEGATPVAGDRAPDATGIVDADGKEHRLFDLFRTTHHSVLIFASDVDAAEPILAVLRKHSENVIRPVVVLPQGSSSATGVNGALVLVDRDGHAYSGYKAIEGKTVVTIVRPDGFVGAIVNDVEGTEAYIQKVFL</sequence>
<dbReference type="Gene3D" id="3.30.70.2450">
    <property type="match status" value="1"/>
</dbReference>
<keyword evidence="3" id="KW-0285">Flavoprotein</keyword>
<evidence type="ECO:0000256" key="5">
    <source>
        <dbReference type="ARBA" id="ARBA00023002"/>
    </source>
</evidence>
<dbReference type="EMBL" id="JH711576">
    <property type="protein sequence ID" value="EIW82592.1"/>
    <property type="molecule type" value="Genomic_DNA"/>
</dbReference>
<dbReference type="PRINTS" id="PR00420">
    <property type="entry name" value="RNGMNOXGNASE"/>
</dbReference>
<comment type="cofactor">
    <cofactor evidence="1">
        <name>FAD</name>
        <dbReference type="ChEBI" id="CHEBI:57692"/>
    </cofactor>
</comment>
<evidence type="ECO:0000256" key="3">
    <source>
        <dbReference type="ARBA" id="ARBA00022630"/>
    </source>
</evidence>
<dbReference type="InterPro" id="IPR002938">
    <property type="entry name" value="FAD-bd"/>
</dbReference>
<dbReference type="OrthoDB" id="2690153at2759"/>
<dbReference type="KEGG" id="cput:CONPUDRAFT_163721"/>
<dbReference type="OMA" id="RFCVGCD"/>
<keyword evidence="8" id="KW-1185">Reference proteome</keyword>
<reference evidence="8" key="1">
    <citation type="journal article" date="2012" name="Science">
        <title>The Paleozoic origin of enzymatic lignin decomposition reconstructed from 31 fungal genomes.</title>
        <authorList>
            <person name="Floudas D."/>
            <person name="Binder M."/>
            <person name="Riley R."/>
            <person name="Barry K."/>
            <person name="Blanchette R.A."/>
            <person name="Henrissat B."/>
            <person name="Martinez A.T."/>
            <person name="Otillar R."/>
            <person name="Spatafora J.W."/>
            <person name="Yadav J.S."/>
            <person name="Aerts A."/>
            <person name="Benoit I."/>
            <person name="Boyd A."/>
            <person name="Carlson A."/>
            <person name="Copeland A."/>
            <person name="Coutinho P.M."/>
            <person name="de Vries R.P."/>
            <person name="Ferreira P."/>
            <person name="Findley K."/>
            <person name="Foster B."/>
            <person name="Gaskell J."/>
            <person name="Glotzer D."/>
            <person name="Gorecki P."/>
            <person name="Heitman J."/>
            <person name="Hesse C."/>
            <person name="Hori C."/>
            <person name="Igarashi K."/>
            <person name="Jurgens J.A."/>
            <person name="Kallen N."/>
            <person name="Kersten P."/>
            <person name="Kohler A."/>
            <person name="Kuees U."/>
            <person name="Kumar T.K.A."/>
            <person name="Kuo A."/>
            <person name="LaButti K."/>
            <person name="Larrondo L.F."/>
            <person name="Lindquist E."/>
            <person name="Ling A."/>
            <person name="Lombard V."/>
            <person name="Lucas S."/>
            <person name="Lundell T."/>
            <person name="Martin R."/>
            <person name="McLaughlin D.J."/>
            <person name="Morgenstern I."/>
            <person name="Morin E."/>
            <person name="Murat C."/>
            <person name="Nagy L.G."/>
            <person name="Nolan M."/>
            <person name="Ohm R.A."/>
            <person name="Patyshakuliyeva A."/>
            <person name="Rokas A."/>
            <person name="Ruiz-Duenas F.J."/>
            <person name="Sabat G."/>
            <person name="Salamov A."/>
            <person name="Samejima M."/>
            <person name="Schmutz J."/>
            <person name="Slot J.C."/>
            <person name="St John F."/>
            <person name="Stenlid J."/>
            <person name="Sun H."/>
            <person name="Sun S."/>
            <person name="Syed K."/>
            <person name="Tsang A."/>
            <person name="Wiebenga A."/>
            <person name="Young D."/>
            <person name="Pisabarro A."/>
            <person name="Eastwood D.C."/>
            <person name="Martin F."/>
            <person name="Cullen D."/>
            <person name="Grigoriev I.V."/>
            <person name="Hibbett D.S."/>
        </authorList>
    </citation>
    <scope>NUCLEOTIDE SEQUENCE [LARGE SCALE GENOMIC DNA]</scope>
    <source>
        <strain evidence="8">RWD-64-598 SS2</strain>
    </source>
</reference>
<dbReference type="SUPFAM" id="SSF52833">
    <property type="entry name" value="Thioredoxin-like"/>
    <property type="match status" value="1"/>
</dbReference>
<evidence type="ECO:0000256" key="4">
    <source>
        <dbReference type="ARBA" id="ARBA00022827"/>
    </source>
</evidence>
<dbReference type="InterPro" id="IPR036188">
    <property type="entry name" value="FAD/NAD-bd_sf"/>
</dbReference>
<dbReference type="InterPro" id="IPR050641">
    <property type="entry name" value="RIFMO-like"/>
</dbReference>
<evidence type="ECO:0000256" key="1">
    <source>
        <dbReference type="ARBA" id="ARBA00001974"/>
    </source>
</evidence>
<keyword evidence="4" id="KW-0274">FAD</keyword>
<dbReference type="Gene3D" id="3.50.50.60">
    <property type="entry name" value="FAD/NAD(P)-binding domain"/>
    <property type="match status" value="1"/>
</dbReference>
<dbReference type="GO" id="GO:0016709">
    <property type="term" value="F:oxidoreductase activity, acting on paired donors, with incorporation or reduction of molecular oxygen, NAD(P)H as one donor, and incorporation of one atom of oxygen"/>
    <property type="evidence" value="ECO:0007669"/>
    <property type="project" value="UniProtKB-ARBA"/>
</dbReference>